<protein>
    <submittedName>
        <fullName evidence="1">Uncharacterized protein</fullName>
    </submittedName>
</protein>
<dbReference type="Proteomes" id="UP001259347">
    <property type="component" value="Unassembled WGS sequence"/>
</dbReference>
<evidence type="ECO:0000313" key="2">
    <source>
        <dbReference type="Proteomes" id="UP001259347"/>
    </source>
</evidence>
<accession>A0ABU1SHT4</accession>
<gene>
    <name evidence="1" type="ORF">J2Y69_003504</name>
</gene>
<organism evidence="1 2">
    <name type="scientific">Microbacterium resistens</name>
    <dbReference type="NCBI Taxonomy" id="156977"/>
    <lineage>
        <taxon>Bacteria</taxon>
        <taxon>Bacillati</taxon>
        <taxon>Actinomycetota</taxon>
        <taxon>Actinomycetes</taxon>
        <taxon>Micrococcales</taxon>
        <taxon>Microbacteriaceae</taxon>
        <taxon>Microbacterium</taxon>
    </lineage>
</organism>
<proteinExistence type="predicted"/>
<comment type="caution">
    <text evidence="1">The sequence shown here is derived from an EMBL/GenBank/DDBJ whole genome shotgun (WGS) entry which is preliminary data.</text>
</comment>
<evidence type="ECO:0000313" key="1">
    <source>
        <dbReference type="EMBL" id="MDR6868878.1"/>
    </source>
</evidence>
<reference evidence="1 2" key="1">
    <citation type="submission" date="2023-07" db="EMBL/GenBank/DDBJ databases">
        <title>Sorghum-associated microbial communities from plants grown in Nebraska, USA.</title>
        <authorList>
            <person name="Schachtman D."/>
        </authorList>
    </citation>
    <scope>NUCLEOTIDE SEQUENCE [LARGE SCALE GENOMIC DNA]</scope>
    <source>
        <strain evidence="1 2">2980</strain>
    </source>
</reference>
<dbReference type="RefSeq" id="WP_310023102.1">
    <property type="nucleotide sequence ID" value="NZ_JAVDUM010000018.1"/>
</dbReference>
<sequence length="147" mass="15976">MIAVPMTWNCSELTEADRQKAISENINMCGVLDAPGAIQTKGSSNFGCGTTYIYVDRWFDQIRVSYSLYSSEGIMIGRSLNVYWEGWSNGSNYDFGGVNSDSYSNTVTGANLPGYQVSESAYMSGTVAILGRTITCGVWVEDNPGTI</sequence>
<keyword evidence="2" id="KW-1185">Reference proteome</keyword>
<dbReference type="EMBL" id="JAVDUM010000018">
    <property type="protein sequence ID" value="MDR6868878.1"/>
    <property type="molecule type" value="Genomic_DNA"/>
</dbReference>
<name>A0ABU1SHT4_9MICO</name>